<dbReference type="EMBL" id="CACVKT020006490">
    <property type="protein sequence ID" value="CAC5402258.1"/>
    <property type="molecule type" value="Genomic_DNA"/>
</dbReference>
<dbReference type="OrthoDB" id="76388at2759"/>
<reference evidence="19 20" key="1">
    <citation type="submission" date="2020-06" db="EMBL/GenBank/DDBJ databases">
        <authorList>
            <person name="Li R."/>
            <person name="Bekaert M."/>
        </authorList>
    </citation>
    <scope>NUCLEOTIDE SEQUENCE [LARGE SCALE GENOMIC DNA]</scope>
    <source>
        <strain evidence="20">wild</strain>
    </source>
</reference>
<dbReference type="SMART" id="SM00494">
    <property type="entry name" value="ChtBD2"/>
    <property type="match status" value="1"/>
</dbReference>
<comment type="similarity">
    <text evidence="2">Belongs to the glycosyl hydrolase 18 family. Chitinase class II subfamily.</text>
</comment>
<keyword evidence="3" id="KW-0147">Chitin-binding</keyword>
<evidence type="ECO:0000256" key="3">
    <source>
        <dbReference type="ARBA" id="ARBA00022669"/>
    </source>
</evidence>
<dbReference type="InterPro" id="IPR050314">
    <property type="entry name" value="Glycosyl_Hydrlase_18"/>
</dbReference>
<dbReference type="CDD" id="cd00112">
    <property type="entry name" value="LDLa"/>
    <property type="match status" value="2"/>
</dbReference>
<dbReference type="PROSITE" id="PS50940">
    <property type="entry name" value="CHIT_BIND_II"/>
    <property type="match status" value="1"/>
</dbReference>
<dbReference type="InterPro" id="IPR036055">
    <property type="entry name" value="LDL_receptor-like_sf"/>
</dbReference>
<evidence type="ECO:0000256" key="14">
    <source>
        <dbReference type="RuleBase" id="RU000489"/>
    </source>
</evidence>
<dbReference type="GO" id="GO:0016020">
    <property type="term" value="C:membrane"/>
    <property type="evidence" value="ECO:0007669"/>
    <property type="project" value="UniProtKB-SubCell"/>
</dbReference>
<sequence>MHLIYFQELGLKVLFIVIIQIGYLNAQQDCLETQFRCKTGTCIPKQWVCDNDPDCSDSSDEESCRRTDDNTRGCPDDNFQCSNGVCVNNAFVCDGDQDCLDGTDEQCEIKTFRRICYFTNWAQYRNSEAKFTPDNINPDLCTHIVYAFARLEGKKLVFTEYNDEKMYKEFNGKKNKTRGVKTMLAIGGWNAGSKAFSDMVATPENRMTFILSTMEFLRKHNFDGLDIDWEYPTLRQGKMEDKPKFALLVKEIKEAFDMEAQKSLRRRLLVSAAVPTGRKVVDSGYDIPTLSKYLDFLNLMSYDFHGGWERKTGHNSPLFGSSKDVGSANMNTEKAAKYWVSKGTPKHKLNIGVATYGRSFVLADPVNDFGIGAPVTGPGPKGSFTQEIGFYSFYEICQLQNDGKGKIYRDEEQMVPYYVKGDLWIGYDDEDSVRTKAEWIAREGYGGSMVWSLSLDDFGKKCSSSVVPFPLTHTLSSTLQKIERDKVLNLTSSTTRKILPKPTTHRHITPTTVTTTTSTTTTTMKTPTTLSPIPGATTKLWTADLHYETAPNKIAPPPIWAPNELVYGKYSFSCRRKPFGYFQDPNNCNKYFVCHMGRTFHYRCPSELRFNPKKITCDWADSVTCDDDGRPTNK</sequence>
<dbReference type="Gene3D" id="3.10.50.10">
    <property type="match status" value="1"/>
</dbReference>
<dbReference type="InterPro" id="IPR001579">
    <property type="entry name" value="Glyco_hydro_18_chit_AS"/>
</dbReference>
<evidence type="ECO:0000256" key="12">
    <source>
        <dbReference type="ARBA" id="ARBA00023295"/>
    </source>
</evidence>
<dbReference type="CDD" id="cd02872">
    <property type="entry name" value="GH18_chitolectin_chitotriosidase"/>
    <property type="match status" value="1"/>
</dbReference>
<keyword evidence="5 16" id="KW-0732">Signal</keyword>
<evidence type="ECO:0000256" key="10">
    <source>
        <dbReference type="ARBA" id="ARBA00023157"/>
    </source>
</evidence>
<dbReference type="SUPFAM" id="SSF51445">
    <property type="entry name" value="(Trans)glycosidases"/>
    <property type="match status" value="1"/>
</dbReference>
<dbReference type="GO" id="GO:0005975">
    <property type="term" value="P:carbohydrate metabolic process"/>
    <property type="evidence" value="ECO:0007669"/>
    <property type="project" value="InterPro"/>
</dbReference>
<dbReference type="Pfam" id="PF00057">
    <property type="entry name" value="Ldl_recept_a"/>
    <property type="match status" value="2"/>
</dbReference>
<dbReference type="Pfam" id="PF01607">
    <property type="entry name" value="CBM_14"/>
    <property type="match status" value="1"/>
</dbReference>
<dbReference type="PROSITE" id="PS51910">
    <property type="entry name" value="GH18_2"/>
    <property type="match status" value="1"/>
</dbReference>
<dbReference type="SUPFAM" id="SSF57424">
    <property type="entry name" value="LDL receptor-like module"/>
    <property type="match status" value="2"/>
</dbReference>
<keyword evidence="6" id="KW-0677">Repeat</keyword>
<evidence type="ECO:0000313" key="20">
    <source>
        <dbReference type="Proteomes" id="UP000507470"/>
    </source>
</evidence>
<dbReference type="InterPro" id="IPR011583">
    <property type="entry name" value="Chitinase_II/V-like_cat"/>
</dbReference>
<dbReference type="PROSITE" id="PS01095">
    <property type="entry name" value="GH18_1"/>
    <property type="match status" value="1"/>
</dbReference>
<evidence type="ECO:0000259" key="17">
    <source>
        <dbReference type="PROSITE" id="PS50940"/>
    </source>
</evidence>
<evidence type="ECO:0000256" key="6">
    <source>
        <dbReference type="ARBA" id="ARBA00022737"/>
    </source>
</evidence>
<dbReference type="PANTHER" id="PTHR11177:SF317">
    <property type="entry name" value="CHITINASE 12-RELATED"/>
    <property type="match status" value="1"/>
</dbReference>
<comment type="subcellular location">
    <subcellularLocation>
        <location evidence="1">Membrane</location>
        <topology evidence="1">Single-pass membrane protein</topology>
    </subcellularLocation>
</comment>
<dbReference type="Gene3D" id="3.20.20.80">
    <property type="entry name" value="Glycosidases"/>
    <property type="match status" value="1"/>
</dbReference>
<accession>A0A6J8D0K9</accession>
<evidence type="ECO:0000256" key="16">
    <source>
        <dbReference type="SAM" id="SignalP"/>
    </source>
</evidence>
<evidence type="ECO:0000256" key="5">
    <source>
        <dbReference type="ARBA" id="ARBA00022729"/>
    </source>
</evidence>
<dbReference type="SMART" id="SM00636">
    <property type="entry name" value="Glyco_18"/>
    <property type="match status" value="1"/>
</dbReference>
<keyword evidence="4" id="KW-0812">Transmembrane</keyword>
<feature type="disulfide bond" evidence="13">
    <location>
        <begin position="49"/>
        <end position="64"/>
    </location>
</feature>
<evidence type="ECO:0000256" key="9">
    <source>
        <dbReference type="ARBA" id="ARBA00023136"/>
    </source>
</evidence>
<dbReference type="GO" id="GO:0006032">
    <property type="term" value="P:chitin catabolic process"/>
    <property type="evidence" value="ECO:0007669"/>
    <property type="project" value="UniProtKB-ARBA"/>
</dbReference>
<keyword evidence="20" id="KW-1185">Reference proteome</keyword>
<feature type="domain" description="GH18" evidence="18">
    <location>
        <begin position="112"/>
        <end position="482"/>
    </location>
</feature>
<feature type="region of interest" description="Disordered" evidence="15">
    <location>
        <begin position="502"/>
        <end position="529"/>
    </location>
</feature>
<dbReference type="InterPro" id="IPR002172">
    <property type="entry name" value="LDrepeatLR_classA_rpt"/>
</dbReference>
<dbReference type="Gene3D" id="4.10.400.10">
    <property type="entry name" value="Low-density Lipoprotein Receptor"/>
    <property type="match status" value="2"/>
</dbReference>
<dbReference type="PROSITE" id="PS01209">
    <property type="entry name" value="LDLRA_1"/>
    <property type="match status" value="2"/>
</dbReference>
<keyword evidence="11" id="KW-0325">Glycoprotein</keyword>
<evidence type="ECO:0000256" key="13">
    <source>
        <dbReference type="PROSITE-ProRule" id="PRU00124"/>
    </source>
</evidence>
<dbReference type="FunFam" id="3.10.50.10:FF:000001">
    <property type="entry name" value="Chitinase 3-like 1"/>
    <property type="match status" value="1"/>
</dbReference>
<dbReference type="InterPro" id="IPR036508">
    <property type="entry name" value="Chitin-bd_dom_sf"/>
</dbReference>
<organism evidence="19 20">
    <name type="scientific">Mytilus coruscus</name>
    <name type="common">Sea mussel</name>
    <dbReference type="NCBI Taxonomy" id="42192"/>
    <lineage>
        <taxon>Eukaryota</taxon>
        <taxon>Metazoa</taxon>
        <taxon>Spiralia</taxon>
        <taxon>Lophotrochozoa</taxon>
        <taxon>Mollusca</taxon>
        <taxon>Bivalvia</taxon>
        <taxon>Autobranchia</taxon>
        <taxon>Pteriomorphia</taxon>
        <taxon>Mytilida</taxon>
        <taxon>Mytiloidea</taxon>
        <taxon>Mytilidae</taxon>
        <taxon>Mytilinae</taxon>
        <taxon>Mytilus</taxon>
    </lineage>
</organism>
<keyword evidence="10 13" id="KW-1015">Disulfide bond</keyword>
<evidence type="ECO:0000313" key="19">
    <source>
        <dbReference type="EMBL" id="CAC5402258.1"/>
    </source>
</evidence>
<keyword evidence="7 14" id="KW-0378">Hydrolase</keyword>
<dbReference type="FunFam" id="3.20.20.80:FF:000007">
    <property type="entry name" value="Acidic mammalian chitinase"/>
    <property type="match status" value="1"/>
</dbReference>
<dbReference type="AlphaFoldDB" id="A0A6J8D0K9"/>
<name>A0A6J8D0K9_MYTCO</name>
<evidence type="ECO:0000256" key="4">
    <source>
        <dbReference type="ARBA" id="ARBA00022692"/>
    </source>
</evidence>
<evidence type="ECO:0000256" key="15">
    <source>
        <dbReference type="SAM" id="MobiDB-lite"/>
    </source>
</evidence>
<dbReference type="InterPro" id="IPR001223">
    <property type="entry name" value="Glyco_hydro18_cat"/>
</dbReference>
<dbReference type="InterPro" id="IPR023415">
    <property type="entry name" value="LDLR_class-A_CS"/>
</dbReference>
<dbReference type="FunFam" id="4.10.400.10:FF:000002">
    <property type="entry name" value="Low-density lipoprotein receptor-related protein 1"/>
    <property type="match status" value="1"/>
</dbReference>
<evidence type="ECO:0000256" key="7">
    <source>
        <dbReference type="ARBA" id="ARBA00022801"/>
    </source>
</evidence>
<keyword evidence="8" id="KW-1133">Transmembrane helix</keyword>
<keyword evidence="9" id="KW-0472">Membrane</keyword>
<feature type="disulfide bond" evidence="13">
    <location>
        <begin position="30"/>
        <end position="42"/>
    </location>
</feature>
<dbReference type="GO" id="GO:0005576">
    <property type="term" value="C:extracellular region"/>
    <property type="evidence" value="ECO:0007669"/>
    <property type="project" value="InterPro"/>
</dbReference>
<feature type="disulfide bond" evidence="13">
    <location>
        <begin position="81"/>
        <end position="99"/>
    </location>
</feature>
<feature type="disulfide bond" evidence="13">
    <location>
        <begin position="37"/>
        <end position="55"/>
    </location>
</feature>
<feature type="compositionally biased region" description="Low complexity" evidence="15">
    <location>
        <begin position="509"/>
        <end position="529"/>
    </location>
</feature>
<dbReference type="SUPFAM" id="SSF54556">
    <property type="entry name" value="Chitinase insertion domain"/>
    <property type="match status" value="1"/>
</dbReference>
<evidence type="ECO:0000256" key="8">
    <source>
        <dbReference type="ARBA" id="ARBA00022989"/>
    </source>
</evidence>
<evidence type="ECO:0000256" key="11">
    <source>
        <dbReference type="ARBA" id="ARBA00023180"/>
    </source>
</evidence>
<dbReference type="InterPro" id="IPR002557">
    <property type="entry name" value="Chitin-bd_dom"/>
</dbReference>
<feature type="signal peptide" evidence="16">
    <location>
        <begin position="1"/>
        <end position="26"/>
    </location>
</feature>
<dbReference type="InterPro" id="IPR029070">
    <property type="entry name" value="Chitinase_insertion_sf"/>
</dbReference>
<feature type="disulfide bond" evidence="13">
    <location>
        <begin position="74"/>
        <end position="86"/>
    </location>
</feature>
<dbReference type="PRINTS" id="PR00261">
    <property type="entry name" value="LDLRECEPTOR"/>
</dbReference>
<feature type="chain" id="PRO_5026931870" evidence="16">
    <location>
        <begin position="27"/>
        <end position="634"/>
    </location>
</feature>
<dbReference type="EC" id="3.2.1.14" evidence="19"/>
<dbReference type="PANTHER" id="PTHR11177">
    <property type="entry name" value="CHITINASE"/>
    <property type="match status" value="1"/>
</dbReference>
<dbReference type="GO" id="GO:0008061">
    <property type="term" value="F:chitin binding"/>
    <property type="evidence" value="ECO:0007669"/>
    <property type="project" value="UniProtKB-KW"/>
</dbReference>
<comment type="caution">
    <text evidence="13">Lacks conserved residue(s) required for the propagation of feature annotation.</text>
</comment>
<dbReference type="SMART" id="SM00192">
    <property type="entry name" value="LDLa"/>
    <property type="match status" value="2"/>
</dbReference>
<dbReference type="InterPro" id="IPR017853">
    <property type="entry name" value="GH"/>
</dbReference>
<keyword evidence="12 14" id="KW-0326">Glycosidase</keyword>
<evidence type="ECO:0000259" key="18">
    <source>
        <dbReference type="PROSITE" id="PS51910"/>
    </source>
</evidence>
<evidence type="ECO:0000256" key="1">
    <source>
        <dbReference type="ARBA" id="ARBA00004167"/>
    </source>
</evidence>
<gene>
    <name evidence="19" type="ORF">MCOR_36225</name>
</gene>
<proteinExistence type="inferred from homology"/>
<evidence type="ECO:0000256" key="2">
    <source>
        <dbReference type="ARBA" id="ARBA00009121"/>
    </source>
</evidence>
<dbReference type="PROSITE" id="PS50068">
    <property type="entry name" value="LDLRA_2"/>
    <property type="match status" value="2"/>
</dbReference>
<protein>
    <submittedName>
        <fullName evidence="19">E3.2.1.14</fullName>
        <ecNumber evidence="19">3.2.1.14</ecNumber>
    </submittedName>
</protein>
<dbReference type="Proteomes" id="UP000507470">
    <property type="component" value="Unassembled WGS sequence"/>
</dbReference>
<feature type="domain" description="Chitin-binding type-2" evidence="17">
    <location>
        <begin position="571"/>
        <end position="627"/>
    </location>
</feature>
<dbReference type="Pfam" id="PF00704">
    <property type="entry name" value="Glyco_hydro_18"/>
    <property type="match status" value="1"/>
</dbReference>
<dbReference type="SUPFAM" id="SSF57625">
    <property type="entry name" value="Invertebrate chitin-binding proteins"/>
    <property type="match status" value="1"/>
</dbReference>
<dbReference type="GO" id="GO:0008843">
    <property type="term" value="F:endochitinase activity"/>
    <property type="evidence" value="ECO:0007669"/>
    <property type="project" value="UniProtKB-EC"/>
</dbReference>
<dbReference type="Gene3D" id="2.170.140.10">
    <property type="entry name" value="Chitin binding domain"/>
    <property type="match status" value="1"/>
</dbReference>